<feature type="compositionally biased region" description="Polar residues" evidence="1">
    <location>
        <begin position="48"/>
        <end position="60"/>
    </location>
</feature>
<reference evidence="3 4" key="2">
    <citation type="journal article" date="2010" name="J. Bacteriol.">
        <title>Complete genome sequence of Methanothermobacter marburgensis, a methanoarchaeon model organism.</title>
        <authorList>
            <person name="Liesegang H."/>
            <person name="Kaster A.K."/>
            <person name="Wiezer A."/>
            <person name="Goenrich M."/>
            <person name="Wollherr A."/>
            <person name="Seedorf H."/>
            <person name="Gottschalk G."/>
            <person name="Thauer R.K."/>
        </authorList>
    </citation>
    <scope>NUCLEOTIDE SEQUENCE [LARGE SCALE GENOMIC DNA]</scope>
    <source>
        <strain evidence="4">ATCC BAA-927 / DSM 2133 / JCM 14651 / NBRC 100331 / OCM 82 / Marburg</strain>
    </source>
</reference>
<keyword evidence="4" id="KW-1185">Reference proteome</keyword>
<dbReference type="HOGENOM" id="CLU_2366265_0_0_2"/>
<dbReference type="KEGG" id="mmg:MTBMA_c06340"/>
<reference key="1">
    <citation type="submission" date="2009-08" db="EMBL/GenBank/DDBJ databases">
        <title>The genome sequence of Methanothermobacter marburgensis.</title>
        <authorList>
            <person name="Kaster A."/>
            <person name="Seedorf H."/>
            <person name="Goenrich M."/>
            <person name="Wiezer A."/>
            <person name="Liesegang H."/>
            <person name="Thauer R."/>
            <person name="Gottschalk G."/>
        </authorList>
    </citation>
    <scope>NUCLEOTIDE SEQUENCE</scope>
    <source>
        <strain>Marburg</strain>
    </source>
</reference>
<dbReference type="Proteomes" id="UP000000345">
    <property type="component" value="Chromosome"/>
</dbReference>
<dbReference type="PROSITE" id="PS51257">
    <property type="entry name" value="PROKAR_LIPOPROTEIN"/>
    <property type="match status" value="1"/>
</dbReference>
<feature type="transmembrane region" description="Helical" evidence="2">
    <location>
        <begin position="9"/>
        <end position="32"/>
    </location>
</feature>
<dbReference type="EMBL" id="CP001710">
    <property type="protein sequence ID" value="ADL58229.1"/>
    <property type="molecule type" value="Genomic_DNA"/>
</dbReference>
<dbReference type="AlphaFoldDB" id="D9PVI1"/>
<organism evidence="3 4">
    <name type="scientific">Methanothermobacter marburgensis (strain ATCC BAA-927 / DSM 2133 / JCM 14651 / NBRC 100331 / OCM 82 / Marburg)</name>
    <name type="common">Methanobacterium thermoautotrophicum</name>
    <dbReference type="NCBI Taxonomy" id="79929"/>
    <lineage>
        <taxon>Archaea</taxon>
        <taxon>Methanobacteriati</taxon>
        <taxon>Methanobacteriota</taxon>
        <taxon>Methanomada group</taxon>
        <taxon>Methanobacteria</taxon>
        <taxon>Methanobacteriales</taxon>
        <taxon>Methanobacteriaceae</taxon>
        <taxon>Methanothermobacter</taxon>
    </lineage>
</organism>
<name>D9PVI1_METTM</name>
<dbReference type="GeneID" id="92393234"/>
<evidence type="ECO:0000256" key="1">
    <source>
        <dbReference type="SAM" id="MobiDB-lite"/>
    </source>
</evidence>
<keyword evidence="2" id="KW-1133">Transmembrane helix</keyword>
<dbReference type="RefSeq" id="WP_013295453.1">
    <property type="nucleotide sequence ID" value="NC_014408.1"/>
</dbReference>
<proteinExistence type="predicted"/>
<keyword evidence="2" id="KW-0812">Transmembrane</keyword>
<accession>D9PVI1</accession>
<keyword evidence="2" id="KW-0472">Membrane</keyword>
<dbReference type="PaxDb" id="79929-MTBMA_c06340"/>
<evidence type="ECO:0000256" key="2">
    <source>
        <dbReference type="SAM" id="Phobius"/>
    </source>
</evidence>
<protein>
    <submittedName>
        <fullName evidence="3">Uncharacterized protein</fullName>
    </submittedName>
</protein>
<sequence>MRPETEAKIIVSFLISLIAFGCGSGLGIVIGLSNDNITAVDINDTPSSDVQLSPSSTNHLPLNGIKERGREEAQNSYGEVNVVNSNQGSSNNTTF</sequence>
<feature type="compositionally biased region" description="Low complexity" evidence="1">
    <location>
        <begin position="80"/>
        <end position="95"/>
    </location>
</feature>
<dbReference type="STRING" id="79929.MTBMA_c06340"/>
<dbReference type="OrthoDB" id="82495at2157"/>
<dbReference type="GeneID" id="9704342"/>
<gene>
    <name evidence="3" type="ordered locus">MTBMA_c06340</name>
</gene>
<feature type="region of interest" description="Disordered" evidence="1">
    <location>
        <begin position="48"/>
        <end position="95"/>
    </location>
</feature>
<evidence type="ECO:0000313" key="3">
    <source>
        <dbReference type="EMBL" id="ADL58229.1"/>
    </source>
</evidence>
<evidence type="ECO:0000313" key="4">
    <source>
        <dbReference type="Proteomes" id="UP000000345"/>
    </source>
</evidence>